<keyword evidence="7" id="KW-0325">Glycoprotein</keyword>
<feature type="region of interest" description="Disordered" evidence="9">
    <location>
        <begin position="207"/>
        <end position="239"/>
    </location>
</feature>
<feature type="domain" description="Trypanosome variant surface glycoprotein B-type N-terminal" evidence="11">
    <location>
        <begin position="35"/>
        <end position="150"/>
    </location>
</feature>
<evidence type="ECO:0000259" key="11">
    <source>
        <dbReference type="Pfam" id="PF13206"/>
    </source>
</evidence>
<evidence type="ECO:0000256" key="9">
    <source>
        <dbReference type="SAM" id="MobiDB-lite"/>
    </source>
</evidence>
<dbReference type="GO" id="GO:0005886">
    <property type="term" value="C:plasma membrane"/>
    <property type="evidence" value="ECO:0007669"/>
    <property type="project" value="UniProtKB-SubCell"/>
</dbReference>
<name>A0A1J0RCQ1_9TRYP</name>
<comment type="function">
    <text evidence="1">VSG forms a coat on the surface of the parasite. The trypanosome evades the immune response of the host by expressing a series of antigenically distinct VSGs from an estimated 1000 VSG genes.</text>
</comment>
<keyword evidence="4" id="KW-0336">GPI-anchor</keyword>
<organism evidence="12">
    <name type="scientific">Trypanosoma brucei</name>
    <dbReference type="NCBI Taxonomy" id="5691"/>
    <lineage>
        <taxon>Eukaryota</taxon>
        <taxon>Discoba</taxon>
        <taxon>Euglenozoa</taxon>
        <taxon>Kinetoplastea</taxon>
        <taxon>Metakinetoplastina</taxon>
        <taxon>Trypanosomatida</taxon>
        <taxon>Trypanosomatidae</taxon>
        <taxon>Trypanosoma</taxon>
    </lineage>
</organism>
<evidence type="ECO:0000256" key="7">
    <source>
        <dbReference type="ARBA" id="ARBA00023180"/>
    </source>
</evidence>
<accession>A0A1J0RCQ1</accession>
<evidence type="ECO:0000256" key="6">
    <source>
        <dbReference type="ARBA" id="ARBA00023136"/>
    </source>
</evidence>
<dbReference type="Pfam" id="PF10659">
    <property type="entry name" value="Trypan_glycop_C"/>
    <property type="match status" value="1"/>
</dbReference>
<evidence type="ECO:0000259" key="10">
    <source>
        <dbReference type="Pfam" id="PF10659"/>
    </source>
</evidence>
<feature type="domain" description="Trypanosome variant surface glycoprotein C-terminal" evidence="10">
    <location>
        <begin position="185"/>
        <end position="275"/>
    </location>
</feature>
<dbReference type="InterPro" id="IPR019609">
    <property type="entry name" value="Variant_surf_glycoprt_trypan_C"/>
</dbReference>
<dbReference type="Pfam" id="PF13206">
    <property type="entry name" value="VSG_B"/>
    <property type="match status" value="1"/>
</dbReference>
<dbReference type="AlphaFoldDB" id="A0A1J0RCQ1"/>
<dbReference type="InterPro" id="IPR025932">
    <property type="entry name" value="Trypano_VSG_B_N_dom"/>
</dbReference>
<comment type="subcellular location">
    <subcellularLocation>
        <location evidence="2">Cell membrane</location>
        <topology evidence="2">Lipid-anchor</topology>
        <topology evidence="2">GPI-anchor</topology>
    </subcellularLocation>
</comment>
<feature type="compositionally biased region" description="Basic and acidic residues" evidence="9">
    <location>
        <begin position="225"/>
        <end position="235"/>
    </location>
</feature>
<sequence length="278" mass="30737">MYMCSGQHGKHDPNMWLRHPGIKKRPLVSYNRQRPKCVWDVIRPACEKIQNSKLTEATIHQALAAFDGILKNDEPLDGSNKAMAYLGHHNTGDCGSANIERCVDHSTVLNLKGDGNNKLHWYEQMAAAAESTKAWSDARRSAETINQRLEINAQIAEQLYAAALIPEKPVVKQPLAQQSPTQTKCKLKNTAAEECTSDHCDCDSEKKECKAKPGTETPAAGTGETPKEGEGTEKCKGKKRGLQISKLQMERKECKNSIISLNEKNFLIVAAFTGFVGF</sequence>
<keyword evidence="8" id="KW-0449">Lipoprotein</keyword>
<evidence type="ECO:0000256" key="2">
    <source>
        <dbReference type="ARBA" id="ARBA00004609"/>
    </source>
</evidence>
<protein>
    <submittedName>
        <fullName evidence="12">Variant surface glycoprotein 1125.5592</fullName>
    </submittedName>
</protein>
<feature type="compositionally biased region" description="Low complexity" evidence="9">
    <location>
        <begin position="214"/>
        <end position="224"/>
    </location>
</feature>
<evidence type="ECO:0000256" key="1">
    <source>
        <dbReference type="ARBA" id="ARBA00002523"/>
    </source>
</evidence>
<reference evidence="12" key="1">
    <citation type="submission" date="2016-08" db="EMBL/GenBank/DDBJ databases">
        <title>VSG repertoire of Trypanosoma brucei EATRO 1125.</title>
        <authorList>
            <person name="Cross G.A."/>
        </authorList>
    </citation>
    <scope>NUCLEOTIDE SEQUENCE</scope>
    <source>
        <strain evidence="12">EATRO 1125</strain>
    </source>
</reference>
<evidence type="ECO:0000256" key="3">
    <source>
        <dbReference type="ARBA" id="ARBA00022475"/>
    </source>
</evidence>
<keyword evidence="3" id="KW-1003">Cell membrane</keyword>
<dbReference type="GO" id="GO:0098552">
    <property type="term" value="C:side of membrane"/>
    <property type="evidence" value="ECO:0007669"/>
    <property type="project" value="UniProtKB-KW"/>
</dbReference>
<dbReference type="EMBL" id="KX701693">
    <property type="protein sequence ID" value="APD75649.1"/>
    <property type="molecule type" value="Genomic_DNA"/>
</dbReference>
<keyword evidence="6" id="KW-0472">Membrane</keyword>
<proteinExistence type="predicted"/>
<dbReference type="VEuPathDB" id="TriTrypDB:Tb427_000095700"/>
<evidence type="ECO:0000313" key="12">
    <source>
        <dbReference type="EMBL" id="APD75649.1"/>
    </source>
</evidence>
<evidence type="ECO:0000256" key="4">
    <source>
        <dbReference type="ARBA" id="ARBA00022622"/>
    </source>
</evidence>
<keyword evidence="5" id="KW-0732">Signal</keyword>
<evidence type="ECO:0000256" key="5">
    <source>
        <dbReference type="ARBA" id="ARBA00022729"/>
    </source>
</evidence>
<evidence type="ECO:0000256" key="8">
    <source>
        <dbReference type="ARBA" id="ARBA00023288"/>
    </source>
</evidence>